<feature type="transmembrane region" description="Helical" evidence="1">
    <location>
        <begin position="12"/>
        <end position="29"/>
    </location>
</feature>
<organism evidence="2 3">
    <name type="scientific">Gomphosphaeria aponina SAG 52.96 = DSM 107014</name>
    <dbReference type="NCBI Taxonomy" id="1521640"/>
    <lineage>
        <taxon>Bacteria</taxon>
        <taxon>Bacillati</taxon>
        <taxon>Cyanobacteriota</taxon>
        <taxon>Cyanophyceae</taxon>
        <taxon>Oscillatoriophycideae</taxon>
        <taxon>Chroococcales</taxon>
        <taxon>Gomphosphaeriaceae</taxon>
        <taxon>Gomphosphaeria</taxon>
    </lineage>
</organism>
<feature type="transmembrane region" description="Helical" evidence="1">
    <location>
        <begin position="343"/>
        <end position="365"/>
    </location>
</feature>
<feature type="transmembrane region" description="Helical" evidence="1">
    <location>
        <begin position="121"/>
        <end position="139"/>
    </location>
</feature>
<feature type="transmembrane region" description="Helical" evidence="1">
    <location>
        <begin position="377"/>
        <end position="398"/>
    </location>
</feature>
<dbReference type="EMBL" id="JADQBC010000015">
    <property type="protein sequence ID" value="MBR8826932.1"/>
    <property type="molecule type" value="Genomic_DNA"/>
</dbReference>
<accession>A0A941JSK2</accession>
<evidence type="ECO:0000313" key="2">
    <source>
        <dbReference type="EMBL" id="MBR8826932.1"/>
    </source>
</evidence>
<feature type="transmembrane region" description="Helical" evidence="1">
    <location>
        <begin position="145"/>
        <end position="162"/>
    </location>
</feature>
<dbReference type="Proteomes" id="UP000767446">
    <property type="component" value="Unassembled WGS sequence"/>
</dbReference>
<keyword evidence="1" id="KW-1133">Transmembrane helix</keyword>
<dbReference type="AlphaFoldDB" id="A0A941JSK2"/>
<protein>
    <submittedName>
        <fullName evidence="2">Glycosyltransferase</fullName>
    </submittedName>
</protein>
<reference evidence="2" key="1">
    <citation type="submission" date="2021-02" db="EMBL/GenBank/DDBJ databases">
        <title>Metagenome analyses of Stigonema ocellatum DSM 106950, Chlorogloea purpurea SAG 13.99 and Gomphosphaeria aponina DSM 107014.</title>
        <authorList>
            <person name="Marter P."/>
            <person name="Huang S."/>
        </authorList>
    </citation>
    <scope>NUCLEOTIDE SEQUENCE</scope>
    <source>
        <strain evidence="2">JP213</strain>
    </source>
</reference>
<sequence length="557" mass="61714">MIDKEQNRGNWLHIVGLLGWLTLGIGLRFTNLGDKSPSSIEISTLGFSLGNGFLAVPLDQVISLDTLLLPVAVSGETSPATVITRLMSESNHPPLYFVLTHFWLKVVSVGDILWEGRSLSAILGAAAIPALFGFGWLTFRSRDVAQMAAALMAVSPYGIYLAQEARHYTLTILWIIASLSCLVVATRFLESKKNLPVWVGCVWAIANSLGVATHYFFFLVIYAEGLVIGWFWWRDFHWTGYWRRIYAVAAGTAIGCLVWLPVILGVSEQELTDWIETSYALDEIWTPIPRLLAWWITMVFLLPVEGRPLVVTILSGLILLLVLVWVAPGVIGGLKGQMKSTNSMSVLVGFLGGAIALFLIIIYVMGKDLSLAARYHFVYFPVIIVLLAAALAICWQEIKGMKNLLHFSLKARGKQVVVGVLLMGLLGGITVVTNYGYQKNQRADLLISQIQANSKVPVLIATTYKTHAELRSLIGVGFEFQRQQLQPPSFILLDKNNYAGLETPDVLQKTLNKIQRPLDLWGVNLNADSDDLEALNCWGDSLKSNHNGYRVRLYHCG</sequence>
<name>A0A941JSK2_9CHRO</name>
<proteinExistence type="predicted"/>
<keyword evidence="1" id="KW-0472">Membrane</keyword>
<feature type="transmembrane region" description="Helical" evidence="1">
    <location>
        <begin position="418"/>
        <end position="437"/>
    </location>
</feature>
<evidence type="ECO:0000256" key="1">
    <source>
        <dbReference type="SAM" id="Phobius"/>
    </source>
</evidence>
<evidence type="ECO:0000313" key="3">
    <source>
        <dbReference type="Proteomes" id="UP000767446"/>
    </source>
</evidence>
<gene>
    <name evidence="2" type="ORF">DSM107014_03340</name>
</gene>
<feature type="transmembrane region" description="Helical" evidence="1">
    <location>
        <begin position="309"/>
        <end position="331"/>
    </location>
</feature>
<keyword evidence="1" id="KW-0812">Transmembrane</keyword>
<comment type="caution">
    <text evidence="2">The sequence shown here is derived from an EMBL/GenBank/DDBJ whole genome shotgun (WGS) entry which is preliminary data.</text>
</comment>
<feature type="transmembrane region" description="Helical" evidence="1">
    <location>
        <begin position="245"/>
        <end position="264"/>
    </location>
</feature>
<feature type="transmembrane region" description="Helical" evidence="1">
    <location>
        <begin position="215"/>
        <end position="233"/>
    </location>
</feature>
<feature type="transmembrane region" description="Helical" evidence="1">
    <location>
        <begin position="169"/>
        <end position="189"/>
    </location>
</feature>